<dbReference type="EMBL" id="MN175499">
    <property type="protein sequence ID" value="QID05795.1"/>
    <property type="molecule type" value="Genomic_DNA"/>
</dbReference>
<evidence type="ECO:0000313" key="1">
    <source>
        <dbReference type="EMBL" id="QID05795.1"/>
    </source>
</evidence>
<name>A0A6G6AAC5_9VIRU</name>
<organism evidence="1">
    <name type="scientific">Borely moumouvirus</name>
    <dbReference type="NCBI Taxonomy" id="2712067"/>
    <lineage>
        <taxon>Viruses</taxon>
        <taxon>Varidnaviria</taxon>
        <taxon>Bamfordvirae</taxon>
        <taxon>Nucleocytoviricota</taxon>
        <taxon>Megaviricetes</taxon>
        <taxon>Imitervirales</taxon>
        <taxon>Mimiviridae</taxon>
        <taxon>Megamimivirinae</taxon>
        <taxon>Moumouvirus</taxon>
    </lineage>
</organism>
<accession>A0A6G6AAC5</accession>
<sequence>MKLKDFINFEIFNEPNIRDIINNISNDLLLKCNKDINHKIIDCGQYLDFITYKKPKNFTLVTINKAEVLCLINQAQISFLNYRKLKNKYLPDSQYWTKFYLSKDKKYYCFYFGKNHKINIWGLIDKETGKYLIVGYISHYQFIYHYYYDIIDCEYVPLSSGLDYFRCLENIKQDPKIFEIIDYLEGYFNAAYDGIYDFNPEDYYSKK</sequence>
<protein>
    <submittedName>
        <fullName evidence="1">Uncharacterized protein</fullName>
    </submittedName>
</protein>
<proteinExistence type="predicted"/>
<reference evidence="1" key="1">
    <citation type="submission" date="2019-07" db="EMBL/GenBank/DDBJ databases">
        <title>The discovery of a new lineage B mimivirus raises questions about particles surface fibrils.</title>
        <authorList>
            <person name="Silva L.K.S."/>
            <person name="Rodrigues R.A.L."/>
            <person name="Andrade A.C.S.P."/>
            <person name="Hikida H."/>
            <person name="Andreani J."/>
            <person name="Levasseur A."/>
            <person name="La Scola B."/>
            <person name="Abrahao J.S."/>
        </authorList>
    </citation>
    <scope>NUCLEOTIDE SEQUENCE</scope>
    <source>
        <strain evidence="1">B60</strain>
    </source>
</reference>